<feature type="transmembrane region" description="Helical" evidence="1">
    <location>
        <begin position="94"/>
        <end position="120"/>
    </location>
</feature>
<dbReference type="NCBIfam" id="NF033919">
    <property type="entry name" value="PA2779_fam"/>
    <property type="match status" value="1"/>
</dbReference>
<dbReference type="Pfam" id="PF20332">
    <property type="entry name" value="DUF6627"/>
    <property type="match status" value="1"/>
</dbReference>
<gene>
    <name evidence="3" type="ORF">GCM10009114_09620</name>
</gene>
<keyword evidence="4" id="KW-1185">Reference proteome</keyword>
<keyword evidence="1" id="KW-1133">Transmembrane helix</keyword>
<dbReference type="RefSeq" id="WP_343857070.1">
    <property type="nucleotide sequence ID" value="NZ_BAAAFD010000002.1"/>
</dbReference>
<organism evidence="3 4">
    <name type="scientific">Aliiglaciecola litoralis</name>
    <dbReference type="NCBI Taxonomy" id="582857"/>
    <lineage>
        <taxon>Bacteria</taxon>
        <taxon>Pseudomonadati</taxon>
        <taxon>Pseudomonadota</taxon>
        <taxon>Gammaproteobacteria</taxon>
        <taxon>Alteromonadales</taxon>
        <taxon>Alteromonadaceae</taxon>
        <taxon>Aliiglaciecola</taxon>
    </lineage>
</organism>
<evidence type="ECO:0008006" key="5">
    <source>
        <dbReference type="Google" id="ProtNLM"/>
    </source>
</evidence>
<feature type="chain" id="PRO_5046217594" description="PA2779 family protein" evidence="2">
    <location>
        <begin position="24"/>
        <end position="125"/>
    </location>
</feature>
<comment type="caution">
    <text evidence="3">The sequence shown here is derived from an EMBL/GenBank/DDBJ whole genome shotgun (WGS) entry which is preliminary data.</text>
</comment>
<proteinExistence type="predicted"/>
<keyword evidence="1" id="KW-0812">Transmembrane</keyword>
<evidence type="ECO:0000256" key="2">
    <source>
        <dbReference type="SAM" id="SignalP"/>
    </source>
</evidence>
<dbReference type="InterPro" id="IPR046735">
    <property type="entry name" value="PA2779-like"/>
</dbReference>
<keyword evidence="1" id="KW-0472">Membrane</keyword>
<accession>A0ABN1LFF3</accession>
<evidence type="ECO:0000256" key="1">
    <source>
        <dbReference type="SAM" id="Phobius"/>
    </source>
</evidence>
<name>A0ABN1LFF3_9ALTE</name>
<reference evidence="3 4" key="1">
    <citation type="journal article" date="2019" name="Int. J. Syst. Evol. Microbiol.">
        <title>The Global Catalogue of Microorganisms (GCM) 10K type strain sequencing project: providing services to taxonomists for standard genome sequencing and annotation.</title>
        <authorList>
            <consortium name="The Broad Institute Genomics Platform"/>
            <consortium name="The Broad Institute Genome Sequencing Center for Infectious Disease"/>
            <person name="Wu L."/>
            <person name="Ma J."/>
        </authorList>
    </citation>
    <scope>NUCLEOTIDE SEQUENCE [LARGE SCALE GENOMIC DNA]</scope>
    <source>
        <strain evidence="3 4">JCM 15896</strain>
    </source>
</reference>
<keyword evidence="2" id="KW-0732">Signal</keyword>
<protein>
    <recommendedName>
        <fullName evidence="5">PA2779 family protein</fullName>
    </recommendedName>
</protein>
<dbReference type="Proteomes" id="UP001500359">
    <property type="component" value="Unassembled WGS sequence"/>
</dbReference>
<evidence type="ECO:0000313" key="3">
    <source>
        <dbReference type="EMBL" id="GAA0854326.1"/>
    </source>
</evidence>
<sequence length="125" mass="13530">MKIKNILVAGIFALTALSGMTHAEVISSNSVMQAQHSFYNKQQIISMINREDVQSRMMSLGVDQQDAIARINAMTDSEIMQLNQQLEQGPAGGVVGAVLTVLAIIAILDLVGVTDVYPFIRPINS</sequence>
<dbReference type="EMBL" id="BAAAFD010000002">
    <property type="protein sequence ID" value="GAA0854326.1"/>
    <property type="molecule type" value="Genomic_DNA"/>
</dbReference>
<evidence type="ECO:0000313" key="4">
    <source>
        <dbReference type="Proteomes" id="UP001500359"/>
    </source>
</evidence>
<feature type="signal peptide" evidence="2">
    <location>
        <begin position="1"/>
        <end position="23"/>
    </location>
</feature>